<dbReference type="EMBL" id="AMZH03006674">
    <property type="protein sequence ID" value="RRT63228.1"/>
    <property type="molecule type" value="Genomic_DNA"/>
</dbReference>
<dbReference type="Proteomes" id="UP000287651">
    <property type="component" value="Unassembled WGS sequence"/>
</dbReference>
<reference evidence="1 2" key="1">
    <citation type="journal article" date="2014" name="Agronomy (Basel)">
        <title>A Draft Genome Sequence for Ensete ventricosum, the Drought-Tolerant Tree Against Hunger.</title>
        <authorList>
            <person name="Harrison J."/>
            <person name="Moore K.A."/>
            <person name="Paszkiewicz K."/>
            <person name="Jones T."/>
            <person name="Grant M."/>
            <person name="Ambacheew D."/>
            <person name="Muzemil S."/>
            <person name="Studholme D.J."/>
        </authorList>
    </citation>
    <scope>NUCLEOTIDE SEQUENCE [LARGE SCALE GENOMIC DNA]</scope>
</reference>
<proteinExistence type="predicted"/>
<evidence type="ECO:0000313" key="2">
    <source>
        <dbReference type="Proteomes" id="UP000287651"/>
    </source>
</evidence>
<sequence length="66" mass="8020">MLDKGFTFYSCANSSWNCTRHKLEQRFSCFHIRDICYNGFVNQPLRYFFCFLHLHLGNSLYSYIHQ</sequence>
<evidence type="ECO:0000313" key="1">
    <source>
        <dbReference type="EMBL" id="RRT63228.1"/>
    </source>
</evidence>
<organism evidence="1 2">
    <name type="scientific">Ensete ventricosum</name>
    <name type="common">Abyssinian banana</name>
    <name type="synonym">Musa ensete</name>
    <dbReference type="NCBI Taxonomy" id="4639"/>
    <lineage>
        <taxon>Eukaryota</taxon>
        <taxon>Viridiplantae</taxon>
        <taxon>Streptophyta</taxon>
        <taxon>Embryophyta</taxon>
        <taxon>Tracheophyta</taxon>
        <taxon>Spermatophyta</taxon>
        <taxon>Magnoliopsida</taxon>
        <taxon>Liliopsida</taxon>
        <taxon>Zingiberales</taxon>
        <taxon>Musaceae</taxon>
        <taxon>Ensete</taxon>
    </lineage>
</organism>
<accession>A0A426ZGZ1</accession>
<dbReference type="AlphaFoldDB" id="A0A426ZGZ1"/>
<comment type="caution">
    <text evidence="1">The sequence shown here is derived from an EMBL/GenBank/DDBJ whole genome shotgun (WGS) entry which is preliminary data.</text>
</comment>
<gene>
    <name evidence="1" type="ORF">B296_00034748</name>
</gene>
<protein>
    <submittedName>
        <fullName evidence="1">Uncharacterized protein</fullName>
    </submittedName>
</protein>
<name>A0A426ZGZ1_ENSVE</name>